<evidence type="ECO:0000256" key="1">
    <source>
        <dbReference type="ARBA" id="ARBA00004651"/>
    </source>
</evidence>
<keyword evidence="8 10" id="KW-0472">Membrane</keyword>
<sequence>MVSRKLERLISPGKWIHNLSVLSLSILSAGIFFFVLSESVSYLIFRDKIKDYTSDVLVRSESLLVQTESVKTAAKSHVNIGDSPCTNENILHLRVVVWPYPLIKDVGYIIKGELACSALWGSLRPTLSLEHFDKKWPSREGVWLFGIKLMDDISVNGYISEGIMVTLSPFVFRRFETDMYSKNFSAVVGNSKHDRHYFNIGPDAPLLDQHDSVPLRFRVFRACSLHYDLCVAGGGYFTGIFSEHWSIQMLLVTVSLLSGLMIYILIMNRAELNSSLSARFVKALKNEALSLVYQPIYRIEDGQICGFEALLRWKDERLGNISPEVFIPLSEREGLQEDVTLFVINHAIREFIHTAIQNEIFLSVNINPSDLDSEKFRDKLLGLISEYNIPYKTILLEITERQGGDFEGMKIHIDKYKNHGVRFAIDDFGTGYSNLNLVAALDVDEIKIDKSLTSAIGTESLRYDLLPGLHELFRSIADKIVFEGVETQEQVNYLKTFWPQSYAQGWYYSRALPLEEARKLTIRELN</sequence>
<dbReference type="GO" id="GO:0071111">
    <property type="term" value="F:cyclic-guanylate-specific phosphodiesterase activity"/>
    <property type="evidence" value="ECO:0007669"/>
    <property type="project" value="UniProtKB-EC"/>
</dbReference>
<dbReference type="InterPro" id="IPR050706">
    <property type="entry name" value="Cyclic-di-GMP_PDE-like"/>
</dbReference>
<dbReference type="EMBL" id="MG462728">
    <property type="protein sequence ID" value="AVX49922.1"/>
    <property type="molecule type" value="Genomic_DNA"/>
</dbReference>
<evidence type="ECO:0000256" key="10">
    <source>
        <dbReference type="SAM" id="Phobius"/>
    </source>
</evidence>
<accession>A0A2R4PE32</accession>
<keyword evidence="4" id="KW-0973">c-di-GMP</keyword>
<evidence type="ECO:0000256" key="4">
    <source>
        <dbReference type="ARBA" id="ARBA00022636"/>
    </source>
</evidence>
<feature type="transmembrane region" description="Helical" evidence="10">
    <location>
        <begin position="245"/>
        <end position="266"/>
    </location>
</feature>
<dbReference type="SMART" id="SM00052">
    <property type="entry name" value="EAL"/>
    <property type="match status" value="1"/>
</dbReference>
<dbReference type="InterPro" id="IPR024744">
    <property type="entry name" value="CSS-motif_dom"/>
</dbReference>
<dbReference type="Pfam" id="PF00563">
    <property type="entry name" value="EAL"/>
    <property type="match status" value="1"/>
</dbReference>
<feature type="transmembrane region" description="Helical" evidence="10">
    <location>
        <begin position="21"/>
        <end position="45"/>
    </location>
</feature>
<evidence type="ECO:0000256" key="3">
    <source>
        <dbReference type="ARBA" id="ARBA00022475"/>
    </source>
</evidence>
<evidence type="ECO:0000256" key="9">
    <source>
        <dbReference type="ARBA" id="ARBA00034290"/>
    </source>
</evidence>
<keyword evidence="5 10" id="KW-0812">Transmembrane</keyword>
<dbReference type="PANTHER" id="PTHR33121:SF79">
    <property type="entry name" value="CYCLIC DI-GMP PHOSPHODIESTERASE PDED-RELATED"/>
    <property type="match status" value="1"/>
</dbReference>
<dbReference type="Pfam" id="PF12792">
    <property type="entry name" value="CSS-motif"/>
    <property type="match status" value="1"/>
</dbReference>
<evidence type="ECO:0000259" key="11">
    <source>
        <dbReference type="PROSITE" id="PS50883"/>
    </source>
</evidence>
<dbReference type="GO" id="GO:0005886">
    <property type="term" value="C:plasma membrane"/>
    <property type="evidence" value="ECO:0007669"/>
    <property type="project" value="UniProtKB-SubCell"/>
</dbReference>
<keyword evidence="6" id="KW-0378">Hydrolase</keyword>
<keyword evidence="7 10" id="KW-1133">Transmembrane helix</keyword>
<dbReference type="PANTHER" id="PTHR33121">
    <property type="entry name" value="CYCLIC DI-GMP PHOSPHODIESTERASE PDEF"/>
    <property type="match status" value="1"/>
</dbReference>
<dbReference type="InterPro" id="IPR001633">
    <property type="entry name" value="EAL_dom"/>
</dbReference>
<feature type="domain" description="EAL" evidence="11">
    <location>
        <begin position="273"/>
        <end position="525"/>
    </location>
</feature>
<dbReference type="PROSITE" id="PS50883">
    <property type="entry name" value="EAL"/>
    <property type="match status" value="1"/>
</dbReference>
<comment type="subcellular location">
    <subcellularLocation>
        <location evidence="1">Cell membrane</location>
        <topology evidence="1">Multi-pass membrane protein</topology>
    </subcellularLocation>
</comment>
<dbReference type="Gene3D" id="3.20.20.450">
    <property type="entry name" value="EAL domain"/>
    <property type="match status" value="1"/>
</dbReference>
<dbReference type="CDD" id="cd01948">
    <property type="entry name" value="EAL"/>
    <property type="match status" value="1"/>
</dbReference>
<reference evidence="12" key="1">
    <citation type="submission" date="2017-11" db="EMBL/GenBank/DDBJ databases">
        <title>Comparison of blaNDM-1 plasmids.</title>
        <authorList>
            <person name="Hasman H."/>
            <person name="Overballe-Petersen S."/>
            <person name="Hansen F."/>
            <person name="Hammerum A.M."/>
        </authorList>
    </citation>
    <scope>NUCLEOTIDE SEQUENCE</scope>
    <source>
        <strain evidence="12">AMA1416</strain>
        <plasmid evidence="12">pAMA1416</plasmid>
    </source>
</reference>
<evidence type="ECO:0000256" key="7">
    <source>
        <dbReference type="ARBA" id="ARBA00022989"/>
    </source>
</evidence>
<dbReference type="EC" id="3.1.4.52" evidence="2"/>
<keyword evidence="3" id="KW-1003">Cell membrane</keyword>
<keyword evidence="12" id="KW-0614">Plasmid</keyword>
<comment type="catalytic activity">
    <reaction evidence="9">
        <text>3',3'-c-di-GMP + H2O = 5'-phosphoguanylyl(3'-&gt;5')guanosine + H(+)</text>
        <dbReference type="Rhea" id="RHEA:24902"/>
        <dbReference type="ChEBI" id="CHEBI:15377"/>
        <dbReference type="ChEBI" id="CHEBI:15378"/>
        <dbReference type="ChEBI" id="CHEBI:58754"/>
        <dbReference type="ChEBI" id="CHEBI:58805"/>
        <dbReference type="EC" id="3.1.4.52"/>
    </reaction>
</comment>
<evidence type="ECO:0000256" key="8">
    <source>
        <dbReference type="ARBA" id="ARBA00023136"/>
    </source>
</evidence>
<evidence type="ECO:0000313" key="12">
    <source>
        <dbReference type="EMBL" id="AVX49922.1"/>
    </source>
</evidence>
<dbReference type="InterPro" id="IPR035919">
    <property type="entry name" value="EAL_sf"/>
</dbReference>
<organism evidence="12">
    <name type="scientific">Escherichia coli</name>
    <dbReference type="NCBI Taxonomy" id="562"/>
    <lineage>
        <taxon>Bacteria</taxon>
        <taxon>Pseudomonadati</taxon>
        <taxon>Pseudomonadota</taxon>
        <taxon>Gammaproteobacteria</taxon>
        <taxon>Enterobacterales</taxon>
        <taxon>Enterobacteriaceae</taxon>
        <taxon>Escherichia</taxon>
    </lineage>
</organism>
<protein>
    <recommendedName>
        <fullName evidence="2">cyclic-guanylate-specific phosphodiesterase</fullName>
        <ecNumber evidence="2">3.1.4.52</ecNumber>
    </recommendedName>
</protein>
<dbReference type="AlphaFoldDB" id="A0A2R4PE32"/>
<evidence type="ECO:0000256" key="5">
    <source>
        <dbReference type="ARBA" id="ARBA00022692"/>
    </source>
</evidence>
<geneLocation type="plasmid" evidence="12">
    <name>pAMA1416</name>
</geneLocation>
<evidence type="ECO:0000256" key="6">
    <source>
        <dbReference type="ARBA" id="ARBA00022801"/>
    </source>
</evidence>
<name>A0A2R4PE32_ECOLX</name>
<proteinExistence type="predicted"/>
<evidence type="ECO:0000256" key="2">
    <source>
        <dbReference type="ARBA" id="ARBA00012282"/>
    </source>
</evidence>
<dbReference type="SUPFAM" id="SSF141868">
    <property type="entry name" value="EAL domain-like"/>
    <property type="match status" value="1"/>
</dbReference>